<dbReference type="Proteomes" id="UP001303899">
    <property type="component" value="Unassembled WGS sequence"/>
</dbReference>
<dbReference type="EMBL" id="JAYGIL010000021">
    <property type="protein sequence ID" value="MEA5404478.1"/>
    <property type="molecule type" value="Genomic_DNA"/>
</dbReference>
<evidence type="ECO:0008006" key="3">
    <source>
        <dbReference type="Google" id="ProtNLM"/>
    </source>
</evidence>
<dbReference type="RefSeq" id="WP_323697855.1">
    <property type="nucleotide sequence ID" value="NZ_JAYGIL010000021.1"/>
</dbReference>
<evidence type="ECO:0000313" key="1">
    <source>
        <dbReference type="EMBL" id="MEA5404478.1"/>
    </source>
</evidence>
<evidence type="ECO:0000313" key="2">
    <source>
        <dbReference type="Proteomes" id="UP001303899"/>
    </source>
</evidence>
<reference evidence="1 2" key="1">
    <citation type="submission" date="2023-12" db="EMBL/GenBank/DDBJ databases">
        <title>Novel species of the genus Arcicella isolated from rivers.</title>
        <authorList>
            <person name="Lu H."/>
        </authorList>
    </citation>
    <scope>NUCLEOTIDE SEQUENCE [LARGE SCALE GENOMIC DNA]</scope>
    <source>
        <strain evidence="1 2">DC2W</strain>
    </source>
</reference>
<sequence length="108" mass="12474">MRISELIKKLLDEVNYDPYKPHEYITAKSQIEQHYYHALLLKVGELKVKQLIEGDINLSFKADSPKVNLTTKALIDFANYCIGEGYTSNVSEYELTKFILSYEKPTNP</sequence>
<comment type="caution">
    <text evidence="1">The sequence shown here is derived from an EMBL/GenBank/DDBJ whole genome shotgun (WGS) entry which is preliminary data.</text>
</comment>
<protein>
    <recommendedName>
        <fullName evidence="3">Phage protein</fullName>
    </recommendedName>
</protein>
<name>A0ABU5S8D9_9BACT</name>
<gene>
    <name evidence="1" type="ORF">VB776_16215</name>
</gene>
<organism evidence="1 2">
    <name type="scientific">Arcicella gelida</name>
    <dbReference type="NCBI Taxonomy" id="2984195"/>
    <lineage>
        <taxon>Bacteria</taxon>
        <taxon>Pseudomonadati</taxon>
        <taxon>Bacteroidota</taxon>
        <taxon>Cytophagia</taxon>
        <taxon>Cytophagales</taxon>
        <taxon>Flectobacillaceae</taxon>
        <taxon>Arcicella</taxon>
    </lineage>
</organism>
<proteinExistence type="predicted"/>
<accession>A0ABU5S8D9</accession>
<keyword evidence="2" id="KW-1185">Reference proteome</keyword>